<dbReference type="OrthoDB" id="7068231at2"/>
<keyword evidence="1" id="KW-0812">Transmembrane</keyword>
<accession>A0A1I4NQ42</accession>
<dbReference type="Pfam" id="PF10975">
    <property type="entry name" value="DUF2802"/>
    <property type="match status" value="1"/>
</dbReference>
<keyword evidence="1" id="KW-1133">Transmembrane helix</keyword>
<reference evidence="3" key="1">
    <citation type="submission" date="2016-10" db="EMBL/GenBank/DDBJ databases">
        <authorList>
            <person name="Varghese N."/>
            <person name="Submissions S."/>
        </authorList>
    </citation>
    <scope>NUCLEOTIDE SEQUENCE [LARGE SCALE GENOMIC DNA]</scope>
    <source>
        <strain evidence="3">CGMCC 1.7061</strain>
    </source>
</reference>
<keyword evidence="3" id="KW-1185">Reference proteome</keyword>
<evidence type="ECO:0000313" key="3">
    <source>
        <dbReference type="Proteomes" id="UP000198519"/>
    </source>
</evidence>
<dbReference type="RefSeq" id="WP_092022105.1">
    <property type="nucleotide sequence ID" value="NZ_FOUE01000002.1"/>
</dbReference>
<keyword evidence="1" id="KW-0472">Membrane</keyword>
<dbReference type="AlphaFoldDB" id="A0A1I4NQ42"/>
<proteinExistence type="predicted"/>
<sequence>MTEQWTTLAPWLFAATVLVLLVVQTFISQRQIRQLRGQLKERCDSLGRELHAIGSGNVGMGARVVASEQKLHELSAMVEEMRQNDPLRISYDEAARLVELGADIDDLMNTCGISRPEAELVSALRRKQVA</sequence>
<evidence type="ECO:0000256" key="1">
    <source>
        <dbReference type="SAM" id="Phobius"/>
    </source>
</evidence>
<gene>
    <name evidence="2" type="ORF">SAMN04487963_1549</name>
</gene>
<dbReference type="STRING" id="488535.SAMN04487963_1549"/>
<dbReference type="EMBL" id="FOUE01000002">
    <property type="protein sequence ID" value="SFM17652.1"/>
    <property type="molecule type" value="Genomic_DNA"/>
</dbReference>
<organism evidence="2 3">
    <name type="scientific">Marinobacter zhejiangensis</name>
    <dbReference type="NCBI Taxonomy" id="488535"/>
    <lineage>
        <taxon>Bacteria</taxon>
        <taxon>Pseudomonadati</taxon>
        <taxon>Pseudomonadota</taxon>
        <taxon>Gammaproteobacteria</taxon>
        <taxon>Pseudomonadales</taxon>
        <taxon>Marinobacteraceae</taxon>
        <taxon>Marinobacter</taxon>
    </lineage>
</organism>
<feature type="transmembrane region" description="Helical" evidence="1">
    <location>
        <begin position="6"/>
        <end position="27"/>
    </location>
</feature>
<dbReference type="InterPro" id="IPR021244">
    <property type="entry name" value="DUF2802"/>
</dbReference>
<protein>
    <recommendedName>
        <fullName evidence="4">DUF2802 domain-containing protein</fullName>
    </recommendedName>
</protein>
<name>A0A1I4NQ42_9GAMM</name>
<dbReference type="Proteomes" id="UP000198519">
    <property type="component" value="Unassembled WGS sequence"/>
</dbReference>
<evidence type="ECO:0000313" key="2">
    <source>
        <dbReference type="EMBL" id="SFM17652.1"/>
    </source>
</evidence>
<evidence type="ECO:0008006" key="4">
    <source>
        <dbReference type="Google" id="ProtNLM"/>
    </source>
</evidence>